<keyword evidence="1" id="KW-1133">Transmembrane helix</keyword>
<comment type="caution">
    <text evidence="2">The sequence shown here is derived from an EMBL/GenBank/DDBJ whole genome shotgun (WGS) entry which is preliminary data.</text>
</comment>
<evidence type="ECO:0000313" key="2">
    <source>
        <dbReference type="EMBL" id="MCJ8210381.1"/>
    </source>
</evidence>
<accession>A0A9X1X4H2</accession>
<dbReference type="RefSeq" id="WP_245130216.1">
    <property type="nucleotide sequence ID" value="NZ_JALJEJ010000004.1"/>
</dbReference>
<feature type="transmembrane region" description="Helical" evidence="1">
    <location>
        <begin position="12"/>
        <end position="31"/>
    </location>
</feature>
<name>A0A9X1X4H2_9SPHI</name>
<keyword evidence="1" id="KW-0812">Transmembrane</keyword>
<proteinExistence type="predicted"/>
<dbReference type="Proteomes" id="UP001139450">
    <property type="component" value="Unassembled WGS sequence"/>
</dbReference>
<keyword evidence="3" id="KW-1185">Reference proteome</keyword>
<evidence type="ECO:0000313" key="3">
    <source>
        <dbReference type="Proteomes" id="UP001139450"/>
    </source>
</evidence>
<keyword evidence="1" id="KW-0472">Membrane</keyword>
<feature type="transmembrane region" description="Helical" evidence="1">
    <location>
        <begin position="37"/>
        <end position="55"/>
    </location>
</feature>
<dbReference type="EMBL" id="JALJEJ010000004">
    <property type="protein sequence ID" value="MCJ8210381.1"/>
    <property type="molecule type" value="Genomic_DNA"/>
</dbReference>
<protein>
    <submittedName>
        <fullName evidence="2">Uncharacterized protein</fullName>
    </submittedName>
</protein>
<reference evidence="2" key="1">
    <citation type="submission" date="2022-04" db="EMBL/GenBank/DDBJ databases">
        <title>Mucilaginibacter sp. RS28 isolated from freshwater.</title>
        <authorList>
            <person name="Ko S.-R."/>
        </authorList>
    </citation>
    <scope>NUCLEOTIDE SEQUENCE</scope>
    <source>
        <strain evidence="2">RS28</strain>
    </source>
</reference>
<evidence type="ECO:0000256" key="1">
    <source>
        <dbReference type="SAM" id="Phobius"/>
    </source>
</evidence>
<dbReference type="AlphaFoldDB" id="A0A9X1X4H2"/>
<sequence>MSSIQEANSEKHYIFLAVAIFLGLVGVYLRFAGDEPYWSWAANVILVIAIIIALYKSVFKMLQ</sequence>
<gene>
    <name evidence="2" type="ORF">MUY27_11735</name>
</gene>
<organism evidence="2 3">
    <name type="scientific">Mucilaginibacter straminoryzae</name>
    <dbReference type="NCBI Taxonomy" id="2932774"/>
    <lineage>
        <taxon>Bacteria</taxon>
        <taxon>Pseudomonadati</taxon>
        <taxon>Bacteroidota</taxon>
        <taxon>Sphingobacteriia</taxon>
        <taxon>Sphingobacteriales</taxon>
        <taxon>Sphingobacteriaceae</taxon>
        <taxon>Mucilaginibacter</taxon>
    </lineage>
</organism>